<comment type="similarity">
    <text evidence="1">Belongs to the bacterial solute-binding protein 1 family.</text>
</comment>
<evidence type="ECO:0000256" key="4">
    <source>
        <dbReference type="SAM" id="MobiDB-lite"/>
    </source>
</evidence>
<dbReference type="Pfam" id="PF01547">
    <property type="entry name" value="SBP_bac_1"/>
    <property type="match status" value="1"/>
</dbReference>
<dbReference type="PANTHER" id="PTHR30061">
    <property type="entry name" value="MALTOSE-BINDING PERIPLASMIC PROTEIN"/>
    <property type="match status" value="1"/>
</dbReference>
<dbReference type="CDD" id="cd14748">
    <property type="entry name" value="PBP2_UgpB"/>
    <property type="match status" value="1"/>
</dbReference>
<feature type="region of interest" description="Disordered" evidence="4">
    <location>
        <begin position="25"/>
        <end position="61"/>
    </location>
</feature>
<keyword evidence="7" id="KW-1185">Reference proteome</keyword>
<evidence type="ECO:0000256" key="2">
    <source>
        <dbReference type="ARBA" id="ARBA00022448"/>
    </source>
</evidence>
<dbReference type="RefSeq" id="WP_379286827.1">
    <property type="nucleotide sequence ID" value="NZ_JBHTIU010000022.1"/>
</dbReference>
<comment type="caution">
    <text evidence="6">The sequence shown here is derived from an EMBL/GenBank/DDBJ whole genome shotgun (WGS) entry which is preliminary data.</text>
</comment>
<dbReference type="Gene3D" id="3.40.190.10">
    <property type="entry name" value="Periplasmic binding protein-like II"/>
    <property type="match status" value="1"/>
</dbReference>
<accession>A0ABW3D5V6</accession>
<keyword evidence="3 5" id="KW-0732">Signal</keyword>
<evidence type="ECO:0000256" key="3">
    <source>
        <dbReference type="ARBA" id="ARBA00022729"/>
    </source>
</evidence>
<dbReference type="PANTHER" id="PTHR30061:SF50">
    <property type="entry name" value="MALTOSE_MALTODEXTRIN-BINDING PERIPLASMIC PROTEIN"/>
    <property type="match status" value="1"/>
</dbReference>
<name>A0ABW3D5V6_9BACL</name>
<feature type="chain" id="PRO_5045379015" evidence="5">
    <location>
        <begin position="23"/>
        <end position="462"/>
    </location>
</feature>
<evidence type="ECO:0000256" key="1">
    <source>
        <dbReference type="ARBA" id="ARBA00008520"/>
    </source>
</evidence>
<gene>
    <name evidence="6" type="ORF">ACFQ03_06210</name>
</gene>
<protein>
    <submittedName>
        <fullName evidence="6">ABC transporter substrate-binding protein</fullName>
    </submittedName>
</protein>
<proteinExistence type="inferred from homology"/>
<evidence type="ECO:0000256" key="5">
    <source>
        <dbReference type="SAM" id="SignalP"/>
    </source>
</evidence>
<feature type="compositionally biased region" description="Low complexity" evidence="4">
    <location>
        <begin position="34"/>
        <end position="43"/>
    </location>
</feature>
<dbReference type="EMBL" id="JBHTIU010000022">
    <property type="protein sequence ID" value="MFD0868737.1"/>
    <property type="molecule type" value="Genomic_DNA"/>
</dbReference>
<dbReference type="InterPro" id="IPR006059">
    <property type="entry name" value="SBP"/>
</dbReference>
<feature type="compositionally biased region" description="Polar residues" evidence="4">
    <location>
        <begin position="45"/>
        <end position="55"/>
    </location>
</feature>
<organism evidence="6 7">
    <name type="scientific">Paenibacillus residui</name>
    <dbReference type="NCBI Taxonomy" id="629724"/>
    <lineage>
        <taxon>Bacteria</taxon>
        <taxon>Bacillati</taxon>
        <taxon>Bacillota</taxon>
        <taxon>Bacilli</taxon>
        <taxon>Bacillales</taxon>
        <taxon>Paenibacillaceae</taxon>
        <taxon>Paenibacillus</taxon>
    </lineage>
</organism>
<dbReference type="SUPFAM" id="SSF53850">
    <property type="entry name" value="Periplasmic binding protein-like II"/>
    <property type="match status" value="1"/>
</dbReference>
<sequence length="462" mass="50732">MKARFKKITSPVLISLLIGSLAAGCSSGSGSGSGSTPSGNAGATPGTSPQTQPSQKPADKPKDAVEITFWHVWSEKDSGPIEATVEAFNKSQDRIKVKVLGNQDATKQLTAISGGNPPDVALTFWNNIGPWADAGAVLDLDSYFSKDNFDIGSVVPAAMERMKVGDKYYGVPFTMSMANTLMYNKQAFQEAGLTEPPETLDQLLDYAQKLTKKDGSGNLTNIGFLPDYPWIDNVFWPVIFGGSWVDDSGKVTPNRKENVASIEYQRKFYELYGNDAVGKFKSGLGQRGTPQDPMLTGQIAMIIGWEYNFTEERTADGPIGIAPFPYPADRPDLKGSGMVSPRGVFIPKKAKHPDEAWEFLKYLMSVDTQVAFAQESKVIPTVKKALDDERLTKNEELRTMWDFYERAKSENLQGFPNNVYINQYLQALSEETEKALKGQSSAQEAMDKVAEKIQPLADKANK</sequence>
<reference evidence="7" key="1">
    <citation type="journal article" date="2019" name="Int. J. Syst. Evol. Microbiol.">
        <title>The Global Catalogue of Microorganisms (GCM) 10K type strain sequencing project: providing services to taxonomists for standard genome sequencing and annotation.</title>
        <authorList>
            <consortium name="The Broad Institute Genomics Platform"/>
            <consortium name="The Broad Institute Genome Sequencing Center for Infectious Disease"/>
            <person name="Wu L."/>
            <person name="Ma J."/>
        </authorList>
    </citation>
    <scope>NUCLEOTIDE SEQUENCE [LARGE SCALE GENOMIC DNA]</scope>
    <source>
        <strain evidence="7">CCUG 57263</strain>
    </source>
</reference>
<dbReference type="Proteomes" id="UP001597120">
    <property type="component" value="Unassembled WGS sequence"/>
</dbReference>
<feature type="signal peptide" evidence="5">
    <location>
        <begin position="1"/>
        <end position="22"/>
    </location>
</feature>
<evidence type="ECO:0000313" key="6">
    <source>
        <dbReference type="EMBL" id="MFD0868737.1"/>
    </source>
</evidence>
<dbReference type="PROSITE" id="PS51257">
    <property type="entry name" value="PROKAR_LIPOPROTEIN"/>
    <property type="match status" value="1"/>
</dbReference>
<evidence type="ECO:0000313" key="7">
    <source>
        <dbReference type="Proteomes" id="UP001597120"/>
    </source>
</evidence>
<keyword evidence="2" id="KW-0813">Transport</keyword>